<gene>
    <name evidence="2" type="ORF">ENW50_13455</name>
</gene>
<comment type="caution">
    <text evidence="2">The sequence shown here is derived from an EMBL/GenBank/DDBJ whole genome shotgun (WGS) entry which is preliminary data.</text>
</comment>
<name>A0A7V4XV18_9BACT</name>
<sequence>MRTSGPCLRFLLLPALILIFLTPLHAEKWQQPTQQELQMKTDPSAPGAAAVYLYREETVDDNVHMQTFYARIKVLTAQGKSWADVKLPYYSSYEDGSFRILSIEGRTIEPDGKVVPYTGKPYDKLVYKQGDQEVKEKVFTLPDVQVGSILEYRYILDYNDHTLSSPHWIIQQPLFVHEAHYHFVPLTDYSDYSMIDSSGRMVPIQALLYATILPADVKVHGGLNGYDLVIKNVPALVREPHMPPMQSRSLRVLFYYSDSSKSKDFWSDAGKRWSRSVDRFASTSPVILKAVSQIVSPTDSPEQKSMKIYEAVMKLDNTDYTRAHSAVENKAEGQKEKNAGDIWLDKRGNSAELTRLYIALARGAGLKAYDMIVANRNDQLFDQNYLSWDQLDDELAIVMIDGKPVYLDPGNRFEDYGELAWYHCFAGGVKQTDHGPVLASTPGQLYKWDMQTRTAYLTLAPDGSVSGQMRIAYTGDFSRRIRQNALKNGVEQAKKDVRSYWQSQVPAGVQVKMNGFIGIDQPDVALMAVLTVSGTMGSNAGKLRLLPADFFEANAKPAFTSPKRTLPVDLGPVYLMQDEARLILPPNASVEGKPAESQQMLPQEGVFHVSYSVKGNQYLYDRVSAVAMPLYSAKDYPSLLSYFQKIAQADQQPLVLRMKPVPVTAATSSAPKAGSAK</sequence>
<organism evidence="2">
    <name type="scientific">Acidobacterium capsulatum</name>
    <dbReference type="NCBI Taxonomy" id="33075"/>
    <lineage>
        <taxon>Bacteria</taxon>
        <taxon>Pseudomonadati</taxon>
        <taxon>Acidobacteriota</taxon>
        <taxon>Terriglobia</taxon>
        <taxon>Terriglobales</taxon>
        <taxon>Acidobacteriaceae</taxon>
        <taxon>Acidobacterium</taxon>
    </lineage>
</organism>
<dbReference type="Pfam" id="PF12969">
    <property type="entry name" value="DUF3857"/>
    <property type="match status" value="1"/>
</dbReference>
<dbReference type="InterPro" id="IPR024618">
    <property type="entry name" value="DUF3857"/>
</dbReference>
<dbReference type="EMBL" id="DTKL01000081">
    <property type="protein sequence ID" value="HGY95674.1"/>
    <property type="molecule type" value="Genomic_DNA"/>
</dbReference>
<reference evidence="2" key="1">
    <citation type="journal article" date="2020" name="mSystems">
        <title>Genome- and Community-Level Interaction Insights into Carbon Utilization and Element Cycling Functions of Hydrothermarchaeota in Hydrothermal Sediment.</title>
        <authorList>
            <person name="Zhou Z."/>
            <person name="Liu Y."/>
            <person name="Xu W."/>
            <person name="Pan J."/>
            <person name="Luo Z.H."/>
            <person name="Li M."/>
        </authorList>
    </citation>
    <scope>NUCLEOTIDE SEQUENCE [LARGE SCALE GENOMIC DNA]</scope>
    <source>
        <strain evidence="2">SpSt-855</strain>
    </source>
</reference>
<dbReference type="Gene3D" id="3.10.620.30">
    <property type="match status" value="1"/>
</dbReference>
<evidence type="ECO:0000313" key="2">
    <source>
        <dbReference type="EMBL" id="HGY95674.1"/>
    </source>
</evidence>
<dbReference type="AlphaFoldDB" id="A0A7V4XV18"/>
<accession>A0A7V4XV18</accession>
<feature type="domain" description="DUF3857" evidence="1">
    <location>
        <begin position="67"/>
        <end position="162"/>
    </location>
</feature>
<dbReference type="Gene3D" id="2.60.40.3140">
    <property type="match status" value="1"/>
</dbReference>
<evidence type="ECO:0000259" key="1">
    <source>
        <dbReference type="Pfam" id="PF12969"/>
    </source>
</evidence>
<protein>
    <submittedName>
        <fullName evidence="2">DUF3857 domain-containing protein</fullName>
    </submittedName>
</protein>
<proteinExistence type="predicted"/>
<dbReference type="Gene3D" id="2.60.120.1130">
    <property type="match status" value="1"/>
</dbReference>